<evidence type="ECO:0000313" key="2">
    <source>
        <dbReference type="Proteomes" id="UP000181790"/>
    </source>
</evidence>
<name>A0A1S2VQ76_9BACT</name>
<reference evidence="1 2" key="1">
    <citation type="submission" date="2016-10" db="EMBL/GenBank/DDBJ databases">
        <title>Arsenicibacter rosenii gen. nov., sp. nov., an efficient arsenic-methylating bacterium isolated from an arsenic-contaminated paddy soil.</title>
        <authorList>
            <person name="Huang K."/>
        </authorList>
    </citation>
    <scope>NUCLEOTIDE SEQUENCE [LARGE SCALE GENOMIC DNA]</scope>
    <source>
        <strain evidence="1 2">SM-1</strain>
    </source>
</reference>
<dbReference type="RefSeq" id="WP_071501437.1">
    <property type="nucleotide sequence ID" value="NZ_MORL01000001.1"/>
</dbReference>
<comment type="caution">
    <text evidence="1">The sequence shown here is derived from an EMBL/GenBank/DDBJ whole genome shotgun (WGS) entry which is preliminary data.</text>
</comment>
<sequence length="82" mass="9508">MRYIKDIPDPRFKVGLYAWNNKYIVKIEAGQFEQTYKISEMDLTEPEDVPAMLDTLFLNQVAAQFEAMQSAWVSAAERQGIF</sequence>
<dbReference type="Proteomes" id="UP000181790">
    <property type="component" value="Unassembled WGS sequence"/>
</dbReference>
<protein>
    <submittedName>
        <fullName evidence="1">Uncharacterized protein</fullName>
    </submittedName>
</protein>
<proteinExistence type="predicted"/>
<accession>A0A1S2VQ76</accession>
<gene>
    <name evidence="1" type="ORF">BLX24_02275</name>
</gene>
<organism evidence="1 2">
    <name type="scientific">Arsenicibacter rosenii</name>
    <dbReference type="NCBI Taxonomy" id="1750698"/>
    <lineage>
        <taxon>Bacteria</taxon>
        <taxon>Pseudomonadati</taxon>
        <taxon>Bacteroidota</taxon>
        <taxon>Cytophagia</taxon>
        <taxon>Cytophagales</taxon>
        <taxon>Spirosomataceae</taxon>
        <taxon>Arsenicibacter</taxon>
    </lineage>
</organism>
<keyword evidence="2" id="KW-1185">Reference proteome</keyword>
<evidence type="ECO:0000313" key="1">
    <source>
        <dbReference type="EMBL" id="OIN60933.1"/>
    </source>
</evidence>
<dbReference type="AlphaFoldDB" id="A0A1S2VQ76"/>
<dbReference type="EMBL" id="MORL01000001">
    <property type="protein sequence ID" value="OIN60933.1"/>
    <property type="molecule type" value="Genomic_DNA"/>
</dbReference>
<dbReference type="OrthoDB" id="1467713at2"/>